<feature type="domain" description="HNH nuclease" evidence="1">
    <location>
        <begin position="351"/>
        <end position="403"/>
    </location>
</feature>
<dbReference type="CDD" id="cd00085">
    <property type="entry name" value="HNHc"/>
    <property type="match status" value="1"/>
</dbReference>
<evidence type="ECO:0000313" key="3">
    <source>
        <dbReference type="Proteomes" id="UP000573599"/>
    </source>
</evidence>
<dbReference type="Proteomes" id="UP000573599">
    <property type="component" value="Unassembled WGS sequence"/>
</dbReference>
<comment type="caution">
    <text evidence="2">The sequence shown here is derived from an EMBL/GenBank/DDBJ whole genome shotgun (WGS) entry which is preliminary data.</text>
</comment>
<dbReference type="RefSeq" id="WP_179420346.1">
    <property type="nucleotide sequence ID" value="NZ_JACCAB010000001.1"/>
</dbReference>
<name>A0A852W976_9MICO</name>
<dbReference type="InterPro" id="IPR003870">
    <property type="entry name" value="DUF222"/>
</dbReference>
<accession>A0A852W976</accession>
<proteinExistence type="predicted"/>
<dbReference type="SMART" id="SM00507">
    <property type="entry name" value="HNHc"/>
    <property type="match status" value="1"/>
</dbReference>
<dbReference type="InterPro" id="IPR003615">
    <property type="entry name" value="HNH_nuc"/>
</dbReference>
<organism evidence="2 3">
    <name type="scientific">Pedococcus badiiscoriae</name>
    <dbReference type="NCBI Taxonomy" id="642776"/>
    <lineage>
        <taxon>Bacteria</taxon>
        <taxon>Bacillati</taxon>
        <taxon>Actinomycetota</taxon>
        <taxon>Actinomycetes</taxon>
        <taxon>Micrococcales</taxon>
        <taxon>Intrasporangiaceae</taxon>
        <taxon>Pedococcus</taxon>
    </lineage>
</organism>
<evidence type="ECO:0000259" key="1">
    <source>
        <dbReference type="SMART" id="SM00507"/>
    </source>
</evidence>
<dbReference type="Pfam" id="PF02720">
    <property type="entry name" value="DUF222"/>
    <property type="match status" value="1"/>
</dbReference>
<gene>
    <name evidence="2" type="ORF">BJ986_000254</name>
</gene>
<dbReference type="AlphaFoldDB" id="A0A852W976"/>
<evidence type="ECO:0000313" key="2">
    <source>
        <dbReference type="EMBL" id="NYG05767.1"/>
    </source>
</evidence>
<protein>
    <recommendedName>
        <fullName evidence="1">HNH nuclease domain-containing protein</fullName>
    </recommendedName>
</protein>
<keyword evidence="3" id="KW-1185">Reference proteome</keyword>
<dbReference type="EMBL" id="JACCAB010000001">
    <property type="protein sequence ID" value="NYG05767.1"/>
    <property type="molecule type" value="Genomic_DNA"/>
</dbReference>
<sequence>MAIAPDSTTRGRAPHARPVLSAARECCDAIGGAHPERLWALSDVEVEAAMTTLAQLHASTEAHLAAVLVEAKSRGLGMGEGWGAQDWARMRAPGLSPRLLADLDTVAGASGELRLTEVHEALAEGQDPTATEALPVGKAALLVRFHEGVRGMADPSQLEEATHHLVAAARGHDGLADRALAIAVRRTADLMRPDRLVEHDTEVRRAHRSLVKGTGPMGMWRYSMLLDAEGAAILDSAVDALAKPQTDPESGERDPRTPGARRADALIELVQRAVGAPEGVPRQAKTTLVVTVGLAELQQTCRGAGLTVAGEPLSIETTRRLACDAEIIPAVLGSRREVLEQGRAERLFSRAQIRHLWLRDRHCTFPGCTKPVTWCDAHHLIHWADGGPSDTDHGALLCQAHHTVVHTNRYAGEVVTGPHGPFVRWDLTPGSYDVQLDAWRAGRGTRVGEPDCGDAPPRP</sequence>
<reference evidence="2 3" key="1">
    <citation type="submission" date="2020-07" db="EMBL/GenBank/DDBJ databases">
        <title>Sequencing the genomes of 1000 actinobacteria strains.</title>
        <authorList>
            <person name="Klenk H.-P."/>
        </authorList>
    </citation>
    <scope>NUCLEOTIDE SEQUENCE [LARGE SCALE GENOMIC DNA]</scope>
    <source>
        <strain evidence="2 3">DSM 23987</strain>
    </source>
</reference>